<evidence type="ECO:0000256" key="5">
    <source>
        <dbReference type="ARBA" id="ARBA00022827"/>
    </source>
</evidence>
<accession>A0A7K1SVE8</accession>
<dbReference type="InterPro" id="IPR017938">
    <property type="entry name" value="Riboflavin_synthase-like_b-brl"/>
</dbReference>
<dbReference type="SUPFAM" id="SSF52343">
    <property type="entry name" value="Ferredoxin reductase-like, C-terminal NADP-linked domain"/>
    <property type="match status" value="1"/>
</dbReference>
<dbReference type="PRINTS" id="PR00410">
    <property type="entry name" value="PHEHYDRXLASE"/>
</dbReference>
<dbReference type="PROSITE" id="PS51085">
    <property type="entry name" value="2FE2S_FER_2"/>
    <property type="match status" value="1"/>
</dbReference>
<dbReference type="CDD" id="cd06214">
    <property type="entry name" value="PA_degradation_oxidoreductase_like"/>
    <property type="match status" value="1"/>
</dbReference>
<dbReference type="PROSITE" id="PS51384">
    <property type="entry name" value="FAD_FR"/>
    <property type="match status" value="1"/>
</dbReference>
<evidence type="ECO:0000259" key="9">
    <source>
        <dbReference type="PROSITE" id="PS51085"/>
    </source>
</evidence>
<evidence type="ECO:0000256" key="3">
    <source>
        <dbReference type="ARBA" id="ARBA00022714"/>
    </source>
</evidence>
<gene>
    <name evidence="11" type="ORF">GO621_05645</name>
</gene>
<dbReference type="InterPro" id="IPR036010">
    <property type="entry name" value="2Fe-2S_ferredoxin-like_sf"/>
</dbReference>
<dbReference type="SUPFAM" id="SSF63380">
    <property type="entry name" value="Riboflavin synthase domain-like"/>
    <property type="match status" value="1"/>
</dbReference>
<dbReference type="EMBL" id="WPIK01000004">
    <property type="protein sequence ID" value="MVN21020.1"/>
    <property type="molecule type" value="Genomic_DNA"/>
</dbReference>
<keyword evidence="4" id="KW-0479">Metal-binding</keyword>
<keyword evidence="6" id="KW-0560">Oxidoreductase</keyword>
<keyword evidence="2" id="KW-0285">Flavoprotein</keyword>
<dbReference type="InterPro" id="IPR006058">
    <property type="entry name" value="2Fe2S_fd_BS"/>
</dbReference>
<dbReference type="CDD" id="cd00207">
    <property type="entry name" value="fer2"/>
    <property type="match status" value="1"/>
</dbReference>
<comment type="caution">
    <text evidence="11">The sequence shown here is derived from an EMBL/GenBank/DDBJ whole genome shotgun (WGS) entry which is preliminary data.</text>
</comment>
<dbReference type="PROSITE" id="PS00197">
    <property type="entry name" value="2FE2S_FER_1"/>
    <property type="match status" value="1"/>
</dbReference>
<reference evidence="11 12" key="1">
    <citation type="submission" date="2019-12" db="EMBL/GenBank/DDBJ databases">
        <title>Mucilaginibacter sp. HMF7410 genome sequencing and assembly.</title>
        <authorList>
            <person name="Kang H."/>
            <person name="Cha I."/>
            <person name="Kim H."/>
            <person name="Joh K."/>
        </authorList>
    </citation>
    <scope>NUCLEOTIDE SEQUENCE [LARGE SCALE GENOMIC DNA]</scope>
    <source>
        <strain evidence="11 12">HMF7410</strain>
    </source>
</reference>
<dbReference type="AlphaFoldDB" id="A0A7K1SVE8"/>
<keyword evidence="7" id="KW-0408">Iron</keyword>
<evidence type="ECO:0000259" key="10">
    <source>
        <dbReference type="PROSITE" id="PS51384"/>
    </source>
</evidence>
<dbReference type="SUPFAM" id="SSF54292">
    <property type="entry name" value="2Fe-2S ferredoxin-like"/>
    <property type="match status" value="1"/>
</dbReference>
<dbReference type="Gene3D" id="3.40.50.80">
    <property type="entry name" value="Nucleotide-binding domain of ferredoxin-NADP reductase (FNR) module"/>
    <property type="match status" value="1"/>
</dbReference>
<evidence type="ECO:0000313" key="11">
    <source>
        <dbReference type="EMBL" id="MVN21020.1"/>
    </source>
</evidence>
<keyword evidence="3" id="KW-0001">2Fe-2S</keyword>
<dbReference type="PRINTS" id="PR00371">
    <property type="entry name" value="FPNCR"/>
</dbReference>
<dbReference type="InterPro" id="IPR001433">
    <property type="entry name" value="OxRdtase_FAD/NAD-bd"/>
</dbReference>
<dbReference type="GO" id="GO:0046872">
    <property type="term" value="F:metal ion binding"/>
    <property type="evidence" value="ECO:0007669"/>
    <property type="project" value="UniProtKB-KW"/>
</dbReference>
<keyword evidence="8" id="KW-0411">Iron-sulfur</keyword>
<comment type="cofactor">
    <cofactor evidence="1">
        <name>FAD</name>
        <dbReference type="ChEBI" id="CHEBI:57692"/>
    </cofactor>
</comment>
<dbReference type="InterPro" id="IPR012675">
    <property type="entry name" value="Beta-grasp_dom_sf"/>
</dbReference>
<dbReference type="Pfam" id="PF00175">
    <property type="entry name" value="NAD_binding_1"/>
    <property type="match status" value="1"/>
</dbReference>
<sequence length="347" mass="38663">MLQYTLKVAEIRQETQDTVTVVFKQPALKKIKYHSGQYLTLIFRINNRRYIRPYSFSSAPGIDNTLNITVKRVPGGVVSNHIADCLKVGDIVEVMEPMGDFTLENKGINGNSRLILWGAGSGITPLLSLAKFALHHQFARHLTLVYGNRGHESAIFSGQINELQKQYAEYFSVWHFHTKAIVDAAYPYLIQGRINPQTVLSVLKKEGDLGNTVHYICGPAGLKESVKKVLEEEGIGPKQIFSEEFKRVANPKDFENVITRTVSLIKGGKEHAIEVIKGKSILEAGLDAMIDLSYSCQTGNCTVCKGKLLSGQLKSIRSQETMPSLNKDEYLLCCSYPVTENIQIIVD</sequence>
<dbReference type="InterPro" id="IPR008333">
    <property type="entry name" value="Cbr1-like_FAD-bd_dom"/>
</dbReference>
<evidence type="ECO:0000256" key="6">
    <source>
        <dbReference type="ARBA" id="ARBA00023002"/>
    </source>
</evidence>
<evidence type="ECO:0000256" key="8">
    <source>
        <dbReference type="ARBA" id="ARBA00023014"/>
    </source>
</evidence>
<dbReference type="InterPro" id="IPR001709">
    <property type="entry name" value="Flavoprot_Pyr_Nucl_cyt_Rdtase"/>
</dbReference>
<evidence type="ECO:0000256" key="1">
    <source>
        <dbReference type="ARBA" id="ARBA00001974"/>
    </source>
</evidence>
<feature type="domain" description="FAD-binding FR-type" evidence="10">
    <location>
        <begin position="1"/>
        <end position="104"/>
    </location>
</feature>
<keyword evidence="5" id="KW-0274">FAD</keyword>
<evidence type="ECO:0000256" key="2">
    <source>
        <dbReference type="ARBA" id="ARBA00022630"/>
    </source>
</evidence>
<dbReference type="GO" id="GO:0051537">
    <property type="term" value="F:2 iron, 2 sulfur cluster binding"/>
    <property type="evidence" value="ECO:0007669"/>
    <property type="project" value="UniProtKB-KW"/>
</dbReference>
<evidence type="ECO:0000256" key="4">
    <source>
        <dbReference type="ARBA" id="ARBA00022723"/>
    </source>
</evidence>
<dbReference type="GO" id="GO:0050660">
    <property type="term" value="F:flavin adenine dinucleotide binding"/>
    <property type="evidence" value="ECO:0007669"/>
    <property type="project" value="TreeGrafter"/>
</dbReference>
<dbReference type="Pfam" id="PF00111">
    <property type="entry name" value="Fer2"/>
    <property type="match status" value="1"/>
</dbReference>
<dbReference type="Gene3D" id="2.40.30.10">
    <property type="entry name" value="Translation factors"/>
    <property type="match status" value="1"/>
</dbReference>
<dbReference type="PANTHER" id="PTHR47354:SF8">
    <property type="entry name" value="1,2-PHENYLACETYL-COA EPOXIDASE, SUBUNIT E"/>
    <property type="match status" value="1"/>
</dbReference>
<keyword evidence="12" id="KW-1185">Reference proteome</keyword>
<evidence type="ECO:0000313" key="12">
    <source>
        <dbReference type="Proteomes" id="UP000462014"/>
    </source>
</evidence>
<protein>
    <submittedName>
        <fullName evidence="11">2Fe-2S iron-sulfur cluster binding domain-containing protein</fullName>
    </submittedName>
</protein>
<feature type="domain" description="2Fe-2S ferredoxin-type" evidence="9">
    <location>
        <begin position="260"/>
        <end position="347"/>
    </location>
</feature>
<dbReference type="GO" id="GO:0016491">
    <property type="term" value="F:oxidoreductase activity"/>
    <property type="evidence" value="ECO:0007669"/>
    <property type="project" value="UniProtKB-KW"/>
</dbReference>
<dbReference type="PANTHER" id="PTHR47354">
    <property type="entry name" value="NADH OXIDOREDUCTASE HCR"/>
    <property type="match status" value="1"/>
</dbReference>
<dbReference type="InterPro" id="IPR001041">
    <property type="entry name" value="2Fe-2S_ferredoxin-type"/>
</dbReference>
<dbReference type="Gene3D" id="3.10.20.30">
    <property type="match status" value="1"/>
</dbReference>
<organism evidence="11 12">
    <name type="scientific">Mucilaginibacter arboris</name>
    <dbReference type="NCBI Taxonomy" id="2682090"/>
    <lineage>
        <taxon>Bacteria</taxon>
        <taxon>Pseudomonadati</taxon>
        <taxon>Bacteroidota</taxon>
        <taxon>Sphingobacteriia</taxon>
        <taxon>Sphingobacteriales</taxon>
        <taxon>Sphingobacteriaceae</taxon>
        <taxon>Mucilaginibacter</taxon>
    </lineage>
</organism>
<dbReference type="Proteomes" id="UP000462014">
    <property type="component" value="Unassembled WGS sequence"/>
</dbReference>
<evidence type="ECO:0000256" key="7">
    <source>
        <dbReference type="ARBA" id="ARBA00023004"/>
    </source>
</evidence>
<dbReference type="Pfam" id="PF00970">
    <property type="entry name" value="FAD_binding_6"/>
    <property type="match status" value="1"/>
</dbReference>
<dbReference type="InterPro" id="IPR050415">
    <property type="entry name" value="MRET"/>
</dbReference>
<dbReference type="InterPro" id="IPR017927">
    <property type="entry name" value="FAD-bd_FR_type"/>
</dbReference>
<name>A0A7K1SVE8_9SPHI</name>
<dbReference type="InterPro" id="IPR039261">
    <property type="entry name" value="FNR_nucleotide-bd"/>
</dbReference>
<proteinExistence type="predicted"/>